<keyword evidence="1" id="KW-1133">Transmembrane helix</keyword>
<evidence type="ECO:0000256" key="1">
    <source>
        <dbReference type="SAM" id="Phobius"/>
    </source>
</evidence>
<organism evidence="2 3">
    <name type="scientific">Paenibacillus allorhizoplanae</name>
    <dbReference type="NCBI Taxonomy" id="2905648"/>
    <lineage>
        <taxon>Bacteria</taxon>
        <taxon>Bacillati</taxon>
        <taxon>Bacillota</taxon>
        <taxon>Bacilli</taxon>
        <taxon>Bacillales</taxon>
        <taxon>Paenibacillaceae</taxon>
        <taxon>Paenibacillus</taxon>
    </lineage>
</organism>
<evidence type="ECO:0000313" key="3">
    <source>
        <dbReference type="Proteomes" id="UP000838821"/>
    </source>
</evidence>
<dbReference type="Proteomes" id="UP000838821">
    <property type="component" value="Unassembled WGS sequence"/>
</dbReference>
<proteinExistence type="predicted"/>
<name>A0ABN8G128_9BACL</name>
<keyword evidence="1" id="KW-0472">Membrane</keyword>
<evidence type="ECO:0008006" key="4">
    <source>
        <dbReference type="Google" id="ProtNLM"/>
    </source>
</evidence>
<gene>
    <name evidence="2" type="ORF">PAECIP111891_00885</name>
</gene>
<evidence type="ECO:0000313" key="2">
    <source>
        <dbReference type="EMBL" id="CAH1196515.1"/>
    </source>
</evidence>
<comment type="caution">
    <text evidence="2">The sequence shown here is derived from an EMBL/GenBank/DDBJ whole genome shotgun (WGS) entry which is preliminary data.</text>
</comment>
<keyword evidence="1" id="KW-0812">Transmembrane</keyword>
<reference evidence="2" key="1">
    <citation type="submission" date="2022-01" db="EMBL/GenBank/DDBJ databases">
        <authorList>
            <person name="Criscuolo A."/>
        </authorList>
    </citation>
    <scope>NUCLEOTIDE SEQUENCE</scope>
    <source>
        <strain evidence="2">CIP111891</strain>
    </source>
</reference>
<dbReference type="EMBL" id="CAKMMW010000002">
    <property type="protein sequence ID" value="CAH1196515.1"/>
    <property type="molecule type" value="Genomic_DNA"/>
</dbReference>
<feature type="transmembrane region" description="Helical" evidence="1">
    <location>
        <begin position="21"/>
        <end position="41"/>
    </location>
</feature>
<sequence length="223" mass="25226">MDLLLKFHKEQEGGIVLEASLILPLFLAFVVGLVLFIQIALVEMALQSGVSEATKSIAGQLYPVRILVQEARSKYDQSRAAEMLNAVVDQVQTAREHVTSTEEIANEYAAYIPDSLLELVRWEKEKRELGEGMAQEELNEFYQSQVMPRMLTAFTPIVFAFCDVKFVNKRNFKVISVTLPSLKQDGEAFFGIEAQLSYQLPIPFMSQTILLKKRAYERAWVGA</sequence>
<keyword evidence="3" id="KW-1185">Reference proteome</keyword>
<protein>
    <recommendedName>
        <fullName evidence="4">Pilus assembly protein</fullName>
    </recommendedName>
</protein>
<accession>A0ABN8G128</accession>